<reference evidence="2 3" key="1">
    <citation type="submission" date="2017-09" db="EMBL/GenBank/DDBJ databases">
        <title>Large-scale bioinformatics analysis of Bacillus genomes uncovers conserved roles of natural products in bacterial physiology.</title>
        <authorList>
            <consortium name="Agbiome Team Llc"/>
            <person name="Bleich R.M."/>
            <person name="Grubbs K.J."/>
            <person name="Santa Maria K.C."/>
            <person name="Allen S.E."/>
            <person name="Farag S."/>
            <person name="Shank E.A."/>
            <person name="Bowers A."/>
        </authorList>
    </citation>
    <scope>NUCLEOTIDE SEQUENCE [LARGE SCALE GENOMIC DNA]</scope>
    <source>
        <strain evidence="2 3">AFS044250</strain>
    </source>
</reference>
<gene>
    <name evidence="2" type="ORF">COF40_25255</name>
</gene>
<organism evidence="2 3">
    <name type="scientific">Bacillus toyonensis</name>
    <dbReference type="NCBI Taxonomy" id="155322"/>
    <lineage>
        <taxon>Bacteria</taxon>
        <taxon>Bacillati</taxon>
        <taxon>Bacillota</taxon>
        <taxon>Bacilli</taxon>
        <taxon>Bacillales</taxon>
        <taxon>Bacillaceae</taxon>
        <taxon>Bacillus</taxon>
        <taxon>Bacillus cereus group</taxon>
    </lineage>
</organism>
<dbReference type="RefSeq" id="WP_100064666.1">
    <property type="nucleotide sequence ID" value="NZ_NUSQ01000151.1"/>
</dbReference>
<dbReference type="InterPro" id="IPR046817">
    <property type="entry name" value="MmeI_N"/>
</dbReference>
<accession>A0A2C4QFP7</accession>
<dbReference type="Pfam" id="PF20464">
    <property type="entry name" value="MmeI_N"/>
    <property type="match status" value="1"/>
</dbReference>
<dbReference type="EMBL" id="NUSQ01000151">
    <property type="protein sequence ID" value="PHD63340.1"/>
    <property type="molecule type" value="Genomic_DNA"/>
</dbReference>
<proteinExistence type="predicted"/>
<evidence type="ECO:0000259" key="1">
    <source>
        <dbReference type="Pfam" id="PF20464"/>
    </source>
</evidence>
<dbReference type="AlphaFoldDB" id="A0A2C4QFP7"/>
<evidence type="ECO:0000313" key="2">
    <source>
        <dbReference type="EMBL" id="PHD63340.1"/>
    </source>
</evidence>
<dbReference type="Proteomes" id="UP000225997">
    <property type="component" value="Unassembled WGS sequence"/>
</dbReference>
<name>A0A2C4QFP7_9BACI</name>
<sequence length="314" mass="37159">MQKYIFNRKYLSSQLQNYTIDKLEVKHKVIKNWNYSLAKSDLEKTKEESIQGDFLTQIFSNILGYKGRIGEDIWNLQPENKTDVDGTKSDGSLGFFTSTIKDVRIVIELKNAKTDLDRKQNRINNTQSPVEQAFSYQFKHKSCKWVIVSNFKEIRLYHSSTMTEYEVFFMNDLAEDIELFKKFCFLLEKERLIDRDGKSQIDLLYEKNEQEEFAITKDFYKDYKTVRSQLYKHINLNNPAVDDLIVFEKTQKILDRFIFVCFCEDTNLLPKDTFKQVIISAKNSFDISETRIWNQLKGLFYSIDKGNPPLYQSI</sequence>
<protein>
    <recommendedName>
        <fullName evidence="1">MmeI-like N-terminal domain-containing protein</fullName>
    </recommendedName>
</protein>
<feature type="domain" description="MmeI-like N-terminal" evidence="1">
    <location>
        <begin position="43"/>
        <end position="187"/>
    </location>
</feature>
<evidence type="ECO:0000313" key="3">
    <source>
        <dbReference type="Proteomes" id="UP000225997"/>
    </source>
</evidence>
<comment type="caution">
    <text evidence="2">The sequence shown here is derived from an EMBL/GenBank/DDBJ whole genome shotgun (WGS) entry which is preliminary data.</text>
</comment>